<dbReference type="AlphaFoldDB" id="A0A1Y1JRR9"/>
<keyword evidence="2" id="KW-1185">Reference proteome</keyword>
<gene>
    <name evidence="1" type="ORF">PGO_001520</name>
</gene>
<evidence type="ECO:0000313" key="1">
    <source>
        <dbReference type="EMBL" id="GAW84175.1"/>
    </source>
</evidence>
<evidence type="ECO:0000313" key="2">
    <source>
        <dbReference type="Proteomes" id="UP000195521"/>
    </source>
</evidence>
<protein>
    <submittedName>
        <fullName evidence="1">Variable surface protein</fullName>
    </submittedName>
</protein>
<comment type="caution">
    <text evidence="1">The sequence shown here is derived from an EMBL/GenBank/DDBJ whole genome shotgun (WGS) entry which is preliminary data.</text>
</comment>
<proteinExistence type="predicted"/>
<dbReference type="Proteomes" id="UP000195521">
    <property type="component" value="Unassembled WGS sequence"/>
</dbReference>
<dbReference type="RefSeq" id="XP_028546764.1">
    <property type="nucleotide sequence ID" value="XM_028690963.1"/>
</dbReference>
<sequence>MYNSKENIKASKKPSEKSKKRSYISVYFNSSELFMFDYDICLEDRKELKKCHIRLIYIPLTNLFNLPINFSDNMTFRKYIKLIDTYKLFILQFIVAMAQGEDSGEADASCNKGSTGENGGIEAYKIMKKLIVNYIFEVTKKKTKEEDLWMNYYKKTYDQPHGSTHQGHLYGESIQQQQMFPV</sequence>
<name>A0A1Y1JRR9_PLAGO</name>
<accession>A0A1Y1JRR9</accession>
<dbReference type="GeneID" id="39744983"/>
<reference evidence="2" key="1">
    <citation type="submission" date="2017-04" db="EMBL/GenBank/DDBJ databases">
        <title>Plasmodium gonderi genome.</title>
        <authorList>
            <person name="Arisue N."/>
            <person name="Honma H."/>
            <person name="Kawai S."/>
            <person name="Tougan T."/>
            <person name="Tanabe K."/>
            <person name="Horii T."/>
        </authorList>
    </citation>
    <scope>NUCLEOTIDE SEQUENCE [LARGE SCALE GENOMIC DNA]</scope>
    <source>
        <strain evidence="2">ATCC 30045</strain>
    </source>
</reference>
<organism evidence="1 2">
    <name type="scientific">Plasmodium gonderi</name>
    <dbReference type="NCBI Taxonomy" id="77519"/>
    <lineage>
        <taxon>Eukaryota</taxon>
        <taxon>Sar</taxon>
        <taxon>Alveolata</taxon>
        <taxon>Apicomplexa</taxon>
        <taxon>Aconoidasida</taxon>
        <taxon>Haemosporida</taxon>
        <taxon>Plasmodiidae</taxon>
        <taxon>Plasmodium</taxon>
        <taxon>Plasmodium (Plasmodium)</taxon>
    </lineage>
</organism>
<dbReference type="EMBL" id="BDQF01000155">
    <property type="protein sequence ID" value="GAW84175.1"/>
    <property type="molecule type" value="Genomic_DNA"/>
</dbReference>